<dbReference type="SUPFAM" id="SSF52540">
    <property type="entry name" value="P-loop containing nucleoside triphosphate hydrolases"/>
    <property type="match status" value="1"/>
</dbReference>
<keyword evidence="12" id="KW-1185">Reference proteome</keyword>
<evidence type="ECO:0000259" key="9">
    <source>
        <dbReference type="Pfam" id="PF06144"/>
    </source>
</evidence>
<evidence type="ECO:0000256" key="1">
    <source>
        <dbReference type="ARBA" id="ARBA00012417"/>
    </source>
</evidence>
<evidence type="ECO:0000256" key="3">
    <source>
        <dbReference type="ARBA" id="ARBA00022679"/>
    </source>
</evidence>
<comment type="catalytic activity">
    <reaction evidence="8">
        <text>DNA(n) + a 2'-deoxyribonucleoside 5'-triphosphate = DNA(n+1) + diphosphate</text>
        <dbReference type="Rhea" id="RHEA:22508"/>
        <dbReference type="Rhea" id="RHEA-COMP:17339"/>
        <dbReference type="Rhea" id="RHEA-COMP:17340"/>
        <dbReference type="ChEBI" id="CHEBI:33019"/>
        <dbReference type="ChEBI" id="CHEBI:61560"/>
        <dbReference type="ChEBI" id="CHEBI:173112"/>
        <dbReference type="EC" id="2.7.7.7"/>
    </reaction>
</comment>
<keyword evidence="3" id="KW-0808">Transferase</keyword>
<comment type="caution">
    <text evidence="11">The sequence shown here is derived from an EMBL/GenBank/DDBJ whole genome shotgun (WGS) entry which is preliminary data.</text>
</comment>
<evidence type="ECO:0000313" key="12">
    <source>
        <dbReference type="Proteomes" id="UP000616608"/>
    </source>
</evidence>
<evidence type="ECO:0000256" key="5">
    <source>
        <dbReference type="ARBA" id="ARBA00022705"/>
    </source>
</evidence>
<protein>
    <recommendedName>
        <fullName evidence="2">DNA polymerase III subunit delta</fullName>
        <ecNumber evidence="1">2.7.7.7</ecNumber>
    </recommendedName>
</protein>
<keyword evidence="4" id="KW-0548">Nucleotidyltransferase</keyword>
<feature type="domain" description="DNA polymerase III delta subunit-like C-terminal" evidence="10">
    <location>
        <begin position="215"/>
        <end position="334"/>
    </location>
</feature>
<organism evidence="11 12">
    <name type="scientific">Lysinibacillus alkalisoli</name>
    <dbReference type="NCBI Taxonomy" id="1911548"/>
    <lineage>
        <taxon>Bacteria</taxon>
        <taxon>Bacillati</taxon>
        <taxon>Bacillota</taxon>
        <taxon>Bacilli</taxon>
        <taxon>Bacillales</taxon>
        <taxon>Bacillaceae</taxon>
        <taxon>Lysinibacillus</taxon>
    </lineage>
</organism>
<proteinExistence type="inferred from homology"/>
<reference evidence="11" key="2">
    <citation type="submission" date="2020-09" db="EMBL/GenBank/DDBJ databases">
        <authorList>
            <person name="Sun Q."/>
            <person name="Zhou Y."/>
        </authorList>
    </citation>
    <scope>NUCLEOTIDE SEQUENCE</scope>
    <source>
        <strain evidence="11">CGMCC 1.15760</strain>
    </source>
</reference>
<dbReference type="Gene3D" id="3.40.50.300">
    <property type="entry name" value="P-loop containing nucleotide triphosphate hydrolases"/>
    <property type="match status" value="1"/>
</dbReference>
<evidence type="ECO:0000256" key="7">
    <source>
        <dbReference type="ARBA" id="ARBA00034754"/>
    </source>
</evidence>
<dbReference type="PANTHER" id="PTHR34388:SF1">
    <property type="entry name" value="DNA POLYMERASE III SUBUNIT DELTA"/>
    <property type="match status" value="1"/>
</dbReference>
<dbReference type="InterPro" id="IPR005790">
    <property type="entry name" value="DNA_polIII_delta"/>
</dbReference>
<comment type="similarity">
    <text evidence="7">Belongs to the DNA polymerase HolA subunit family.</text>
</comment>
<dbReference type="Pfam" id="PF06144">
    <property type="entry name" value="DNA_pol3_delta"/>
    <property type="match status" value="1"/>
</dbReference>
<dbReference type="GO" id="GO:0003677">
    <property type="term" value="F:DNA binding"/>
    <property type="evidence" value="ECO:0007669"/>
    <property type="project" value="InterPro"/>
</dbReference>
<evidence type="ECO:0000259" key="10">
    <source>
        <dbReference type="Pfam" id="PF21694"/>
    </source>
</evidence>
<dbReference type="InterPro" id="IPR010372">
    <property type="entry name" value="DNA_pol3_delta_N"/>
</dbReference>
<evidence type="ECO:0000256" key="8">
    <source>
        <dbReference type="ARBA" id="ARBA00049244"/>
    </source>
</evidence>
<sequence>MLTKIWRDIDKGNLQPVYLIKGEEAYLADETLRKIKTALSQQEEAEMITYSLDETPVEDVLTEADTFPFFTEHKCIIAKNASFLKASDRDKEKVKHDLTKLEAYLKNPATFSVVVFIAPYEKLDERKKVTKWMKEYATLVEAVVPEERDLAIWLHARAKQLQTTITDDAIGLLMSMVGTNMLQLNLEIEKLGLYVGKEGIITEQVVQLLVAKTLEQDAFKMVDAYFEHDTETALTIYRDLILQKQEPIMLVGLLASTIRTMNQTYYLQTKGYTQHQIAKQLKIHPYRVKLMLEKRKRPSEEQLLRALYALANVDLALKTTGSNRERQLELFLLRQI</sequence>
<dbReference type="GO" id="GO:0009360">
    <property type="term" value="C:DNA polymerase III complex"/>
    <property type="evidence" value="ECO:0007669"/>
    <property type="project" value="InterPro"/>
</dbReference>
<dbReference type="RefSeq" id="WP_188615099.1">
    <property type="nucleotide sequence ID" value="NZ_BMJT01000007.1"/>
</dbReference>
<feature type="domain" description="DNA polymerase III delta N-terminal" evidence="9">
    <location>
        <begin position="18"/>
        <end position="142"/>
    </location>
</feature>
<dbReference type="Gene3D" id="1.20.272.10">
    <property type="match status" value="1"/>
</dbReference>
<dbReference type="InterPro" id="IPR008921">
    <property type="entry name" value="DNA_pol3_clamp-load_cplx_C"/>
</dbReference>
<keyword evidence="6" id="KW-0239">DNA-directed DNA polymerase</keyword>
<evidence type="ECO:0000313" key="11">
    <source>
        <dbReference type="EMBL" id="GGG26931.1"/>
    </source>
</evidence>
<dbReference type="InterPro" id="IPR027417">
    <property type="entry name" value="P-loop_NTPase"/>
</dbReference>
<dbReference type="Proteomes" id="UP000616608">
    <property type="component" value="Unassembled WGS sequence"/>
</dbReference>
<dbReference type="GO" id="GO:0006261">
    <property type="term" value="P:DNA-templated DNA replication"/>
    <property type="evidence" value="ECO:0007669"/>
    <property type="project" value="TreeGrafter"/>
</dbReference>
<dbReference type="InterPro" id="IPR048466">
    <property type="entry name" value="DNA_pol3_delta-like_C"/>
</dbReference>
<dbReference type="NCBIfam" id="TIGR01128">
    <property type="entry name" value="holA"/>
    <property type="match status" value="1"/>
</dbReference>
<dbReference type="PANTHER" id="PTHR34388">
    <property type="entry name" value="DNA POLYMERASE III SUBUNIT DELTA"/>
    <property type="match status" value="1"/>
</dbReference>
<accession>A0A917G7N7</accession>
<name>A0A917G7N7_9BACI</name>
<evidence type="ECO:0000256" key="4">
    <source>
        <dbReference type="ARBA" id="ARBA00022695"/>
    </source>
</evidence>
<dbReference type="EC" id="2.7.7.7" evidence="1"/>
<dbReference type="SUPFAM" id="SSF48019">
    <property type="entry name" value="post-AAA+ oligomerization domain-like"/>
    <property type="match status" value="1"/>
</dbReference>
<evidence type="ECO:0000256" key="2">
    <source>
        <dbReference type="ARBA" id="ARBA00017703"/>
    </source>
</evidence>
<dbReference type="EMBL" id="BMJT01000007">
    <property type="protein sequence ID" value="GGG26931.1"/>
    <property type="molecule type" value="Genomic_DNA"/>
</dbReference>
<keyword evidence="5" id="KW-0235">DNA replication</keyword>
<dbReference type="Pfam" id="PF21694">
    <property type="entry name" value="DNA_pol3_delta_C"/>
    <property type="match status" value="1"/>
</dbReference>
<dbReference type="Gene3D" id="1.10.8.60">
    <property type="match status" value="1"/>
</dbReference>
<dbReference type="AlphaFoldDB" id="A0A917G7N7"/>
<gene>
    <name evidence="11" type="primary">holA</name>
    <name evidence="11" type="ORF">GCM10007425_21910</name>
</gene>
<evidence type="ECO:0000256" key="6">
    <source>
        <dbReference type="ARBA" id="ARBA00022932"/>
    </source>
</evidence>
<dbReference type="GO" id="GO:0003887">
    <property type="term" value="F:DNA-directed DNA polymerase activity"/>
    <property type="evidence" value="ECO:0007669"/>
    <property type="project" value="UniProtKB-KW"/>
</dbReference>
<reference evidence="11" key="1">
    <citation type="journal article" date="2014" name="Int. J. Syst. Evol. Microbiol.">
        <title>Complete genome sequence of Corynebacterium casei LMG S-19264T (=DSM 44701T), isolated from a smear-ripened cheese.</title>
        <authorList>
            <consortium name="US DOE Joint Genome Institute (JGI-PGF)"/>
            <person name="Walter F."/>
            <person name="Albersmeier A."/>
            <person name="Kalinowski J."/>
            <person name="Ruckert C."/>
        </authorList>
    </citation>
    <scope>NUCLEOTIDE SEQUENCE</scope>
    <source>
        <strain evidence="11">CGMCC 1.15760</strain>
    </source>
</reference>